<proteinExistence type="predicted"/>
<evidence type="ECO:0000313" key="4">
    <source>
        <dbReference type="Proteomes" id="UP000507470"/>
    </source>
</evidence>
<feature type="compositionally biased region" description="Polar residues" evidence="2">
    <location>
        <begin position="538"/>
        <end position="551"/>
    </location>
</feature>
<accession>A0A6J8D926</accession>
<feature type="compositionally biased region" description="Basic and acidic residues" evidence="2">
    <location>
        <begin position="1"/>
        <end position="24"/>
    </location>
</feature>
<feature type="region of interest" description="Disordered" evidence="2">
    <location>
        <begin position="907"/>
        <end position="927"/>
    </location>
</feature>
<dbReference type="InterPro" id="IPR036770">
    <property type="entry name" value="Ankyrin_rpt-contain_sf"/>
</dbReference>
<feature type="compositionally biased region" description="Polar residues" evidence="2">
    <location>
        <begin position="35"/>
        <end position="48"/>
    </location>
</feature>
<dbReference type="Pfam" id="PF13606">
    <property type="entry name" value="Ank_3"/>
    <property type="match status" value="1"/>
</dbReference>
<feature type="coiled-coil region" evidence="1">
    <location>
        <begin position="953"/>
        <end position="1039"/>
    </location>
</feature>
<organism evidence="3 4">
    <name type="scientific">Mytilus coruscus</name>
    <name type="common">Sea mussel</name>
    <dbReference type="NCBI Taxonomy" id="42192"/>
    <lineage>
        <taxon>Eukaryota</taxon>
        <taxon>Metazoa</taxon>
        <taxon>Spiralia</taxon>
        <taxon>Lophotrochozoa</taxon>
        <taxon>Mollusca</taxon>
        <taxon>Bivalvia</taxon>
        <taxon>Autobranchia</taxon>
        <taxon>Pteriomorphia</taxon>
        <taxon>Mytilida</taxon>
        <taxon>Mytiloidea</taxon>
        <taxon>Mytilidae</taxon>
        <taxon>Mytilinae</taxon>
        <taxon>Mytilus</taxon>
    </lineage>
</organism>
<sequence length="1051" mass="117277">MSEIDNVRDTCSEDHISVETESSKTEGANILPLVSDTSDGTESSTMSTPIADKNFTAPSKIEGTNILQLVSDTSDGTESSTMSIPIADENFTLFQNRGDKYIAIKQGGRPPFLKNFLGMASDNEGKLCPPFCYVDCKTKHHPIIVEMVNVKRTDTDFSELDNLIKTFNTCEENGGWDVSADIPDSNLEYRLTMLHWAAALGKVELVKWLLRNKMCLPKCSGDGHTVLHTMIELLQENKDIAFHEIGNIINELLAIFWKDSLTVKNKDGNMPLHMCCLPLQDNISKNKQAYYISWIYSIITRFKKSYRYKGDYPKLSYIVNSVNDSGDTPVHILARFSKNYNTIQFMLESVHFDFGLKNNEGMTALDVAFSCGNEKISTMLIKIGQESIEYSNLKKGTEQPVCQNTRFSQQQTELIRKITRTKSTSGNDRFLSSTQDHDMKISPNHKPNAGCLKMPSSPCSSSHVYKKTSPESKKGLIKPKQMKVSLSPSASHEKKEDFQIKISSRSENISSTSLSANKQGRSTDCRIKSSPKSEDPNNELTRVTSTSNTINNADSVTQMKNSTPAHVCNIKRYEDWVDSSPVDLSNGNDALILQDINVSVKSDSNHGNNLCLPLDSNNQITGKVPEPAQKKKQKVYYAIKGNQIHITDSLGSSSDSIIDRISVAPGHVPKNVPIILRGKNARMKRVASFPLSGTIHQGIHQLKPKNPVSHLKKISTENNQSSCTDNDDNITPSKNIIQSADFETGVPWSRQTFCVIPASKATDFLASQGLLLKQSIPSTAKTWKSSESQEEKIMSVNKIPKENVKKSINSESYSKTLPKPNTTMSMMVDKFLNARYSDESNSQHVSDMTVSQTSPLITVVSSTSNGCKRKDVTSASSSCNDKDHPVKYIKIEDEDSVEMEVSSADQRAQSNTSPFHTLSSQSSTCSLDSDHGNGKGIMSYLSMCSENTRHDFLETLYKDRDRYMDEKDNLEKQYKEVCVKCESNMETVASRNSILKYHLDKVKQLQTEIHELTDQTMEMSEVKNKLAESKLKVEKKLETCENAISDFKSMP</sequence>
<feature type="compositionally biased region" description="Low complexity" evidence="2">
    <location>
        <begin position="500"/>
        <end position="515"/>
    </location>
</feature>
<feature type="compositionally biased region" description="Polar residues" evidence="2">
    <location>
        <begin position="424"/>
        <end position="434"/>
    </location>
</feature>
<feature type="compositionally biased region" description="Low complexity" evidence="2">
    <location>
        <begin position="917"/>
        <end position="927"/>
    </location>
</feature>
<feature type="compositionally biased region" description="Polar residues" evidence="2">
    <location>
        <begin position="907"/>
        <end position="916"/>
    </location>
</feature>
<evidence type="ECO:0000313" key="3">
    <source>
        <dbReference type="EMBL" id="CAC5405218.1"/>
    </source>
</evidence>
<feature type="region of interest" description="Disordered" evidence="2">
    <location>
        <begin position="424"/>
        <end position="551"/>
    </location>
</feature>
<dbReference type="Proteomes" id="UP000507470">
    <property type="component" value="Unassembled WGS sequence"/>
</dbReference>
<dbReference type="SUPFAM" id="SSF48403">
    <property type="entry name" value="Ankyrin repeat"/>
    <property type="match status" value="1"/>
</dbReference>
<dbReference type="Gene3D" id="1.25.40.20">
    <property type="entry name" value="Ankyrin repeat-containing domain"/>
    <property type="match status" value="2"/>
</dbReference>
<keyword evidence="1" id="KW-0175">Coiled coil</keyword>
<dbReference type="PANTHER" id="PTHR24121:SF23">
    <property type="entry name" value="NO MECHANORECEPTOR POTENTIAL C, ISOFORM H"/>
    <property type="match status" value="1"/>
</dbReference>
<gene>
    <name evidence="3" type="ORF">MCOR_38929</name>
</gene>
<feature type="region of interest" description="Disordered" evidence="2">
    <location>
        <begin position="1"/>
        <end position="55"/>
    </location>
</feature>
<reference evidence="3 4" key="1">
    <citation type="submission" date="2020-06" db="EMBL/GenBank/DDBJ databases">
        <authorList>
            <person name="Li R."/>
            <person name="Bekaert M."/>
        </authorList>
    </citation>
    <scope>NUCLEOTIDE SEQUENCE [LARGE SCALE GENOMIC DNA]</scope>
    <source>
        <strain evidence="4">wild</strain>
    </source>
</reference>
<name>A0A6J8D926_MYTCO</name>
<evidence type="ECO:0000256" key="2">
    <source>
        <dbReference type="SAM" id="MobiDB-lite"/>
    </source>
</evidence>
<dbReference type="EMBL" id="CACVKT020007108">
    <property type="protein sequence ID" value="CAC5405218.1"/>
    <property type="molecule type" value="Genomic_DNA"/>
</dbReference>
<feature type="compositionally biased region" description="Basic and acidic residues" evidence="2">
    <location>
        <begin position="521"/>
        <end position="535"/>
    </location>
</feature>
<dbReference type="InterPro" id="IPR002110">
    <property type="entry name" value="Ankyrin_rpt"/>
</dbReference>
<dbReference type="AlphaFoldDB" id="A0A6J8D926"/>
<dbReference type="PANTHER" id="PTHR24121">
    <property type="entry name" value="NO MECHANORECEPTOR POTENTIAL C, ISOFORM D-RELATED"/>
    <property type="match status" value="1"/>
</dbReference>
<dbReference type="SMART" id="SM00248">
    <property type="entry name" value="ANK"/>
    <property type="match status" value="3"/>
</dbReference>
<protein>
    <submittedName>
        <fullName evidence="3">Uncharacterized protein</fullName>
    </submittedName>
</protein>
<evidence type="ECO:0000256" key="1">
    <source>
        <dbReference type="SAM" id="Coils"/>
    </source>
</evidence>
<dbReference type="OrthoDB" id="2157354at2759"/>
<keyword evidence="4" id="KW-1185">Reference proteome</keyword>